<keyword evidence="2" id="KW-1185">Reference proteome</keyword>
<organism evidence="1 2">
    <name type="scientific">Chiloscyllium punctatum</name>
    <name type="common">Brownbanded bambooshark</name>
    <name type="synonym">Hemiscyllium punctatum</name>
    <dbReference type="NCBI Taxonomy" id="137246"/>
    <lineage>
        <taxon>Eukaryota</taxon>
        <taxon>Metazoa</taxon>
        <taxon>Chordata</taxon>
        <taxon>Craniata</taxon>
        <taxon>Vertebrata</taxon>
        <taxon>Chondrichthyes</taxon>
        <taxon>Elasmobranchii</taxon>
        <taxon>Galeomorphii</taxon>
        <taxon>Galeoidea</taxon>
        <taxon>Orectolobiformes</taxon>
        <taxon>Hemiscylliidae</taxon>
        <taxon>Chiloscyllium</taxon>
    </lineage>
</organism>
<protein>
    <submittedName>
        <fullName evidence="1">Uncharacterized protein</fullName>
    </submittedName>
</protein>
<sequence length="73" mass="8298">SEQHHFVLPDDNVDDVGNICECRMVLGDLMVRPVLECLMYVAQLYGEPVLTYQCLTYVVYLVSSLSQAFQLLV</sequence>
<evidence type="ECO:0000313" key="2">
    <source>
        <dbReference type="Proteomes" id="UP000287033"/>
    </source>
</evidence>
<evidence type="ECO:0000313" key="1">
    <source>
        <dbReference type="EMBL" id="GCC43638.1"/>
    </source>
</evidence>
<reference evidence="1 2" key="1">
    <citation type="journal article" date="2018" name="Nat. Ecol. Evol.">
        <title>Shark genomes provide insights into elasmobranch evolution and the origin of vertebrates.</title>
        <authorList>
            <person name="Hara Y"/>
            <person name="Yamaguchi K"/>
            <person name="Onimaru K"/>
            <person name="Kadota M"/>
            <person name="Koyanagi M"/>
            <person name="Keeley SD"/>
            <person name="Tatsumi K"/>
            <person name="Tanaka K"/>
            <person name="Motone F"/>
            <person name="Kageyama Y"/>
            <person name="Nozu R"/>
            <person name="Adachi N"/>
            <person name="Nishimura O"/>
            <person name="Nakagawa R"/>
            <person name="Tanegashima C"/>
            <person name="Kiyatake I"/>
            <person name="Matsumoto R"/>
            <person name="Murakumo K"/>
            <person name="Nishida K"/>
            <person name="Terakita A"/>
            <person name="Kuratani S"/>
            <person name="Sato K"/>
            <person name="Hyodo S Kuraku.S."/>
        </authorList>
    </citation>
    <scope>NUCLEOTIDE SEQUENCE [LARGE SCALE GENOMIC DNA]</scope>
</reference>
<dbReference type="STRING" id="137246.A0A401TM16"/>
<comment type="caution">
    <text evidence="1">The sequence shown here is derived from an EMBL/GenBank/DDBJ whole genome shotgun (WGS) entry which is preliminary data.</text>
</comment>
<gene>
    <name evidence="1" type="ORF">chiPu_0027829</name>
</gene>
<accession>A0A401TM16</accession>
<dbReference type="OrthoDB" id="29306at2759"/>
<feature type="non-terminal residue" evidence="1">
    <location>
        <position position="1"/>
    </location>
</feature>
<name>A0A401TM16_CHIPU</name>
<dbReference type="AlphaFoldDB" id="A0A401TM16"/>
<proteinExistence type="predicted"/>
<dbReference type="Proteomes" id="UP000287033">
    <property type="component" value="Unassembled WGS sequence"/>
</dbReference>
<dbReference type="EMBL" id="BEZZ01115081">
    <property type="protein sequence ID" value="GCC43638.1"/>
    <property type="molecule type" value="Genomic_DNA"/>
</dbReference>